<organism evidence="2 3">
    <name type="scientific">Syntrophus gentianae</name>
    <dbReference type="NCBI Taxonomy" id="43775"/>
    <lineage>
        <taxon>Bacteria</taxon>
        <taxon>Pseudomonadati</taxon>
        <taxon>Thermodesulfobacteriota</taxon>
        <taxon>Syntrophia</taxon>
        <taxon>Syntrophales</taxon>
        <taxon>Syntrophaceae</taxon>
        <taxon>Syntrophus</taxon>
    </lineage>
</organism>
<accession>A0A1H8BL08</accession>
<dbReference type="AlphaFoldDB" id="A0A1H8BL08"/>
<protein>
    <recommendedName>
        <fullName evidence="1">DUF3850 domain-containing protein</fullName>
    </recommendedName>
</protein>
<feature type="domain" description="DUF3850" evidence="1">
    <location>
        <begin position="3"/>
        <end position="86"/>
    </location>
</feature>
<dbReference type="EMBL" id="FOBS01000055">
    <property type="protein sequence ID" value="SEM82567.1"/>
    <property type="molecule type" value="Genomic_DNA"/>
</dbReference>
<proteinExistence type="predicted"/>
<dbReference type="InterPro" id="IPR015947">
    <property type="entry name" value="PUA-like_sf"/>
</dbReference>
<gene>
    <name evidence="2" type="ORF">SAMN04489760_15510</name>
</gene>
<reference evidence="2 3" key="1">
    <citation type="submission" date="2016-10" db="EMBL/GenBank/DDBJ databases">
        <authorList>
            <person name="de Groot N.N."/>
        </authorList>
    </citation>
    <scope>NUCLEOTIDE SEQUENCE [LARGE SCALE GENOMIC DNA]</scope>
    <source>
        <strain evidence="2 3">DSM 8423</strain>
    </source>
</reference>
<dbReference type="STRING" id="43775.SAMN04489760_15510"/>
<keyword evidence="3" id="KW-1185">Reference proteome</keyword>
<name>A0A1H8BL08_9BACT</name>
<dbReference type="Gene3D" id="2.30.130.30">
    <property type="entry name" value="Hypothetical protein"/>
    <property type="match status" value="1"/>
</dbReference>
<dbReference type="Pfam" id="PF12961">
    <property type="entry name" value="DUF3850"/>
    <property type="match status" value="1"/>
</dbReference>
<evidence type="ECO:0000313" key="2">
    <source>
        <dbReference type="EMBL" id="SEM82567.1"/>
    </source>
</evidence>
<dbReference type="InterPro" id="IPR039440">
    <property type="entry name" value="DUF3850"/>
</dbReference>
<dbReference type="SUPFAM" id="SSF88697">
    <property type="entry name" value="PUA domain-like"/>
    <property type="match status" value="1"/>
</dbReference>
<evidence type="ECO:0000313" key="3">
    <source>
        <dbReference type="Proteomes" id="UP000198744"/>
    </source>
</evidence>
<evidence type="ECO:0000259" key="1">
    <source>
        <dbReference type="Pfam" id="PF12961"/>
    </source>
</evidence>
<dbReference type="RefSeq" id="WP_217639038.1">
    <property type="nucleotide sequence ID" value="NZ_FOBS01000055.1"/>
</dbReference>
<sequence>MRHELKTDGDVFQAVLDGRKTYELRFDDRDYKIDDELLLREVKYTGEEMRNGKPLVYTGSAILVRVTHILRGPAYGLMEGWVIMSIIRAVKDSQE</sequence>
<dbReference type="Proteomes" id="UP000198744">
    <property type="component" value="Unassembled WGS sequence"/>
</dbReference>